<dbReference type="SUPFAM" id="SSF52047">
    <property type="entry name" value="RNI-like"/>
    <property type="match status" value="1"/>
</dbReference>
<dbReference type="EMBL" id="JASPKZ010000424">
    <property type="protein sequence ID" value="KAJ9600397.1"/>
    <property type="molecule type" value="Genomic_DNA"/>
</dbReference>
<reference evidence="1" key="2">
    <citation type="submission" date="2023-05" db="EMBL/GenBank/DDBJ databases">
        <authorList>
            <person name="Fouks B."/>
        </authorList>
    </citation>
    <scope>NUCLEOTIDE SEQUENCE</scope>
    <source>
        <strain evidence="1">Stay&amp;Tobe</strain>
        <tissue evidence="1">Testes</tissue>
    </source>
</reference>
<dbReference type="AlphaFoldDB" id="A0AAD8AJU2"/>
<proteinExistence type="predicted"/>
<organism evidence="1 2">
    <name type="scientific">Diploptera punctata</name>
    <name type="common">Pacific beetle cockroach</name>
    <dbReference type="NCBI Taxonomy" id="6984"/>
    <lineage>
        <taxon>Eukaryota</taxon>
        <taxon>Metazoa</taxon>
        <taxon>Ecdysozoa</taxon>
        <taxon>Arthropoda</taxon>
        <taxon>Hexapoda</taxon>
        <taxon>Insecta</taxon>
        <taxon>Pterygota</taxon>
        <taxon>Neoptera</taxon>
        <taxon>Polyneoptera</taxon>
        <taxon>Dictyoptera</taxon>
        <taxon>Blattodea</taxon>
        <taxon>Blaberoidea</taxon>
        <taxon>Blaberidae</taxon>
        <taxon>Diplopterinae</taxon>
        <taxon>Diploptera</taxon>
    </lineage>
</organism>
<protein>
    <submittedName>
        <fullName evidence="1">Uncharacterized protein</fullName>
    </submittedName>
</protein>
<evidence type="ECO:0000313" key="2">
    <source>
        <dbReference type="Proteomes" id="UP001233999"/>
    </source>
</evidence>
<dbReference type="Proteomes" id="UP001233999">
    <property type="component" value="Unassembled WGS sequence"/>
</dbReference>
<sequence length="334" mass="39014">MLSYFVERPQENVIEATHIKSLRFIFPCNMAMPEESESARIFGTGGRLLEALKRLMGNLAGLQHLELVDLMLEPREAQHLLDEVCSICCLTLRTLILINTTKLQYQILHAGVFLNLQVLMMSPQNLGEDLIQLLGNTNLHHLHIVQNRYTPGEINFRSIPARAWRLCRRANPKLKVHLELEGSRDRDILWQDRAPVYSILYNSRHVKMLSGSVLTAVDLYKLDLRVYAHQGLPRYHMQKSFHDRIDSLLLLLCRQCPYLHTLMVRERICTGTVLLIAHTAHNLRYLYVRRNAVKLRCDWPQSPDWSYEFYEWLLQTDQNKPSCRPLLNQMTILH</sequence>
<reference evidence="1" key="1">
    <citation type="journal article" date="2023" name="IScience">
        <title>Live-bearing cockroach genome reveals convergent evolutionary mechanisms linked to viviparity in insects and beyond.</title>
        <authorList>
            <person name="Fouks B."/>
            <person name="Harrison M.C."/>
            <person name="Mikhailova A.A."/>
            <person name="Marchal E."/>
            <person name="English S."/>
            <person name="Carruthers M."/>
            <person name="Jennings E.C."/>
            <person name="Chiamaka E.L."/>
            <person name="Frigard R.A."/>
            <person name="Pippel M."/>
            <person name="Attardo G.M."/>
            <person name="Benoit J.B."/>
            <person name="Bornberg-Bauer E."/>
            <person name="Tobe S.S."/>
        </authorList>
    </citation>
    <scope>NUCLEOTIDE SEQUENCE</scope>
    <source>
        <strain evidence="1">Stay&amp;Tobe</strain>
    </source>
</reference>
<dbReference type="PANTHER" id="PTHR20872">
    <property type="match status" value="1"/>
</dbReference>
<dbReference type="InterPro" id="IPR032675">
    <property type="entry name" value="LRR_dom_sf"/>
</dbReference>
<comment type="caution">
    <text evidence="1">The sequence shown here is derived from an EMBL/GenBank/DDBJ whole genome shotgun (WGS) entry which is preliminary data.</text>
</comment>
<name>A0AAD8AJU2_DIPPU</name>
<evidence type="ECO:0000313" key="1">
    <source>
        <dbReference type="EMBL" id="KAJ9600397.1"/>
    </source>
</evidence>
<accession>A0AAD8AJU2</accession>
<dbReference type="PANTHER" id="PTHR20872:SF1">
    <property type="entry name" value="F-BOX DOMAIN-CONTAINING PROTEIN"/>
    <property type="match status" value="1"/>
</dbReference>
<dbReference type="Gene3D" id="3.80.10.10">
    <property type="entry name" value="Ribonuclease Inhibitor"/>
    <property type="match status" value="1"/>
</dbReference>
<keyword evidence="2" id="KW-1185">Reference proteome</keyword>
<gene>
    <name evidence="1" type="ORF">L9F63_009325</name>
</gene>